<dbReference type="Proteomes" id="UP000799755">
    <property type="component" value="Unassembled WGS sequence"/>
</dbReference>
<proteinExistence type="predicted"/>
<reference evidence="1" key="1">
    <citation type="journal article" date="2020" name="Stud. Mycol.">
        <title>101 Dothideomycetes genomes: a test case for predicting lifestyles and emergence of pathogens.</title>
        <authorList>
            <person name="Haridas S."/>
            <person name="Albert R."/>
            <person name="Binder M."/>
            <person name="Bloem J."/>
            <person name="Labutti K."/>
            <person name="Salamov A."/>
            <person name="Andreopoulos B."/>
            <person name="Baker S."/>
            <person name="Barry K."/>
            <person name="Bills G."/>
            <person name="Bluhm B."/>
            <person name="Cannon C."/>
            <person name="Castanera R."/>
            <person name="Culley D."/>
            <person name="Daum C."/>
            <person name="Ezra D."/>
            <person name="Gonzalez J."/>
            <person name="Henrissat B."/>
            <person name="Kuo A."/>
            <person name="Liang C."/>
            <person name="Lipzen A."/>
            <person name="Lutzoni F."/>
            <person name="Magnuson J."/>
            <person name="Mondo S."/>
            <person name="Nolan M."/>
            <person name="Ohm R."/>
            <person name="Pangilinan J."/>
            <person name="Park H.-J."/>
            <person name="Ramirez L."/>
            <person name="Alfaro M."/>
            <person name="Sun H."/>
            <person name="Tritt A."/>
            <person name="Yoshinaga Y."/>
            <person name="Zwiers L.-H."/>
            <person name="Turgeon B."/>
            <person name="Goodwin S."/>
            <person name="Spatafora J."/>
            <person name="Crous P."/>
            <person name="Grigoriev I."/>
        </authorList>
    </citation>
    <scope>NUCLEOTIDE SEQUENCE</scope>
    <source>
        <strain evidence="1">ATCC 200398</strain>
    </source>
</reference>
<sequence length="53" mass="6003">MVSMVSSPEVPPLVFGSWAYTYHMLVCFKNIISLHIPIPNKSCKIYMAMALKD</sequence>
<name>A0ACB6QSJ1_9PLEO</name>
<accession>A0ACB6QSJ1</accession>
<comment type="caution">
    <text evidence="1">The sequence shown here is derived from an EMBL/GenBank/DDBJ whole genome shotgun (WGS) entry which is preliminary data.</text>
</comment>
<evidence type="ECO:0000313" key="2">
    <source>
        <dbReference type="Proteomes" id="UP000799755"/>
    </source>
</evidence>
<keyword evidence="2" id="KW-1185">Reference proteome</keyword>
<organism evidence="1 2">
    <name type="scientific">Lindgomyces ingoldianus</name>
    <dbReference type="NCBI Taxonomy" id="673940"/>
    <lineage>
        <taxon>Eukaryota</taxon>
        <taxon>Fungi</taxon>
        <taxon>Dikarya</taxon>
        <taxon>Ascomycota</taxon>
        <taxon>Pezizomycotina</taxon>
        <taxon>Dothideomycetes</taxon>
        <taxon>Pleosporomycetidae</taxon>
        <taxon>Pleosporales</taxon>
        <taxon>Lindgomycetaceae</taxon>
        <taxon>Lindgomyces</taxon>
    </lineage>
</organism>
<evidence type="ECO:0000313" key="1">
    <source>
        <dbReference type="EMBL" id="KAF2469146.1"/>
    </source>
</evidence>
<gene>
    <name evidence="1" type="ORF">BDR25DRAFT_51395</name>
</gene>
<protein>
    <submittedName>
        <fullName evidence="1">Uncharacterized protein</fullName>
    </submittedName>
</protein>
<dbReference type="EMBL" id="MU003513">
    <property type="protein sequence ID" value="KAF2469146.1"/>
    <property type="molecule type" value="Genomic_DNA"/>
</dbReference>